<keyword evidence="2" id="KW-1185">Reference proteome</keyword>
<evidence type="ECO:0000313" key="1">
    <source>
        <dbReference type="EMBL" id="CAH6719818.1"/>
    </source>
</evidence>
<proteinExistence type="predicted"/>
<accession>A0ACA9Y4V8</accession>
<protein>
    <submittedName>
        <fullName evidence="1">Mediator of RNA polymerase II transcription subunit 4</fullName>
    </submittedName>
</protein>
<evidence type="ECO:0000313" key="2">
    <source>
        <dbReference type="Proteomes" id="UP001152531"/>
    </source>
</evidence>
<reference evidence="1" key="1">
    <citation type="submission" date="2022-06" db="EMBL/GenBank/DDBJ databases">
        <authorList>
            <person name="Legras J.-L."/>
            <person name="Devillers H."/>
            <person name="Grondin C."/>
        </authorList>
    </citation>
    <scope>NUCLEOTIDE SEQUENCE</scope>
    <source>
        <strain evidence="1">CLIB 1444</strain>
    </source>
</reference>
<organism evidence="1 2">
    <name type="scientific">[Candida] jaroonii</name>
    <dbReference type="NCBI Taxonomy" id="467808"/>
    <lineage>
        <taxon>Eukaryota</taxon>
        <taxon>Fungi</taxon>
        <taxon>Dikarya</taxon>
        <taxon>Ascomycota</taxon>
        <taxon>Saccharomycotina</taxon>
        <taxon>Pichiomycetes</taxon>
        <taxon>Debaryomycetaceae</taxon>
        <taxon>Yamadazyma</taxon>
    </lineage>
</organism>
<dbReference type="EMBL" id="CALSDN010000002">
    <property type="protein sequence ID" value="CAH6719818.1"/>
    <property type="molecule type" value="Genomic_DNA"/>
</dbReference>
<sequence>MRKTDTLPISRVPSSIRLSPFPSTPQPPSSTTPSIIKDAEDEKFDSLKIVQTVNEFENKISLLSQKVTSFNTAGLDEVVRDLININETFEEELEQLKKHQNLKTSIEKVEKDQEQLDTTSKDILKKLISYRAQLKQLPSVPTKGPIDQMATIDIEEVLKYGSKLSKFTKIPPGNIGAHPNNFIWPAEDSLRRGTLAISSLRGEEIIARELGEEAVKSIPEPIPESVSEPIPETKVTEIEPKVITENKPERKERHHKPEKKEETALDLDLFDPEIDSD</sequence>
<dbReference type="Proteomes" id="UP001152531">
    <property type="component" value="Unassembled WGS sequence"/>
</dbReference>
<name>A0ACA9Y4V8_9ASCO</name>
<gene>
    <name evidence="1" type="ORF">CLIB1444_02S17194</name>
</gene>
<comment type="caution">
    <text evidence="1">The sequence shown here is derived from an EMBL/GenBank/DDBJ whole genome shotgun (WGS) entry which is preliminary data.</text>
</comment>